<keyword evidence="4 8" id="KW-0539">Nucleus</keyword>
<feature type="binding site" evidence="7">
    <location>
        <position position="125"/>
    </location>
    <ligand>
        <name>L-glutamate</name>
        <dbReference type="ChEBI" id="CHEBI:29985"/>
    </ligand>
</feature>
<dbReference type="Gene3D" id="3.40.50.10890">
    <property type="match status" value="1"/>
</dbReference>
<feature type="active site" description="Nucleophile" evidence="6">
    <location>
        <position position="401"/>
    </location>
</feature>
<accession>A0A9Q1HGD4</accession>
<dbReference type="OrthoDB" id="64353at2759"/>
<proteinExistence type="inferred from homology"/>
<reference evidence="10" key="1">
    <citation type="submission" date="2021-10" db="EMBL/GenBank/DDBJ databases">
        <title>Tropical sea cucumber genome reveals ecological adaptation and Cuvierian tubules defense mechanism.</title>
        <authorList>
            <person name="Chen T."/>
        </authorList>
    </citation>
    <scope>NUCLEOTIDE SEQUENCE</scope>
    <source>
        <strain evidence="10">Nanhai2018</strain>
        <tissue evidence="10">Muscle</tissue>
    </source>
</reference>
<dbReference type="FunFam" id="1.10.246.130:FF:000002">
    <property type="entry name" value="glutathione hydrolase 1 proenzyme"/>
    <property type="match status" value="1"/>
</dbReference>
<dbReference type="Pfam" id="PF10996">
    <property type="entry name" value="Beta-Casp"/>
    <property type="match status" value="1"/>
</dbReference>
<name>A0A9Q1HGD4_HOLLE</name>
<dbReference type="Gene3D" id="1.10.246.130">
    <property type="match status" value="1"/>
</dbReference>
<evidence type="ECO:0000256" key="4">
    <source>
        <dbReference type="ARBA" id="ARBA00023242"/>
    </source>
</evidence>
<dbReference type="InterPro" id="IPR011108">
    <property type="entry name" value="RMMBL"/>
</dbReference>
<comment type="caution">
    <text evidence="10">The sequence shown here is derived from an EMBL/GenBank/DDBJ whole genome shotgun (WGS) entry which is preliminary data.</text>
</comment>
<dbReference type="PANTHER" id="PTHR45922:SF1">
    <property type="entry name" value="CLEAVAGE AND POLYADENYLATION SPECIFICITY FACTOR SUBUNIT 2"/>
    <property type="match status" value="1"/>
</dbReference>
<dbReference type="FunFam" id="3.60.20.40:FF:000001">
    <property type="entry name" value="Gamma-glutamyltranspeptidase 1"/>
    <property type="match status" value="1"/>
</dbReference>
<feature type="binding site" evidence="7">
    <location>
        <position position="494"/>
    </location>
    <ligand>
        <name>L-glutamate</name>
        <dbReference type="ChEBI" id="CHEBI:29985"/>
    </ligand>
</feature>
<dbReference type="SUPFAM" id="SSF56281">
    <property type="entry name" value="Metallo-hydrolase/oxidoreductase"/>
    <property type="match status" value="1"/>
</dbReference>
<dbReference type="SMART" id="SM01027">
    <property type="entry name" value="Beta-Casp"/>
    <property type="match status" value="1"/>
</dbReference>
<evidence type="ECO:0000256" key="3">
    <source>
        <dbReference type="ARBA" id="ARBA00022664"/>
    </source>
</evidence>
<dbReference type="InterPro" id="IPR036866">
    <property type="entry name" value="RibonucZ/Hydroxyglut_hydro"/>
</dbReference>
<evidence type="ECO:0000313" key="11">
    <source>
        <dbReference type="Proteomes" id="UP001152320"/>
    </source>
</evidence>
<comment type="similarity">
    <text evidence="2 8">Belongs to the metallo-beta-lactamase superfamily. RNA-metabolizing metallo-beta-lactamase-like family. CPSF2/YSH1 subfamily.</text>
</comment>
<feature type="binding site" evidence="7">
    <location>
        <begin position="471"/>
        <end position="472"/>
    </location>
    <ligand>
        <name>L-glutamate</name>
        <dbReference type="ChEBI" id="CHEBI:29985"/>
    </ligand>
</feature>
<evidence type="ECO:0000259" key="9">
    <source>
        <dbReference type="SMART" id="SM01027"/>
    </source>
</evidence>
<dbReference type="PANTHER" id="PTHR45922">
    <property type="entry name" value="CLEAVAGE AND POLYADENYLATION SPECIFICITY FACTOR SUBUNIT 2"/>
    <property type="match status" value="1"/>
</dbReference>
<keyword evidence="5" id="KW-1202">Platelet aggregation activating toxin</keyword>
<dbReference type="GO" id="GO:0005847">
    <property type="term" value="C:mRNA cleavage and polyadenylation specificity factor complex"/>
    <property type="evidence" value="ECO:0007669"/>
    <property type="project" value="InterPro"/>
</dbReference>
<dbReference type="EMBL" id="JAIZAY010000003">
    <property type="protein sequence ID" value="KAJ8044895.1"/>
    <property type="molecule type" value="Genomic_DNA"/>
</dbReference>
<dbReference type="InterPro" id="IPR022712">
    <property type="entry name" value="Beta_Casp"/>
</dbReference>
<dbReference type="InterPro" id="IPR000101">
    <property type="entry name" value="GGT_peptidase"/>
</dbReference>
<dbReference type="GO" id="GO:0036374">
    <property type="term" value="F:glutathione hydrolase activity"/>
    <property type="evidence" value="ECO:0007669"/>
    <property type="project" value="InterPro"/>
</dbReference>
<gene>
    <name evidence="10" type="ORF">HOLleu_07781</name>
</gene>
<dbReference type="AlphaFoldDB" id="A0A9Q1HGD4"/>
<dbReference type="Gene3D" id="3.60.20.40">
    <property type="match status" value="1"/>
</dbReference>
<feature type="binding site" evidence="7">
    <location>
        <position position="443"/>
    </location>
    <ligand>
        <name>L-glutamate</name>
        <dbReference type="ChEBI" id="CHEBI:29985"/>
    </ligand>
</feature>
<dbReference type="InterPro" id="IPR027075">
    <property type="entry name" value="CPSF2"/>
</dbReference>
<dbReference type="Pfam" id="PF16661">
    <property type="entry name" value="Lactamase_B_6"/>
    <property type="match status" value="1"/>
</dbReference>
<keyword evidence="5" id="KW-1199">Hemostasis impairing toxin</keyword>
<keyword evidence="8" id="KW-0694">RNA-binding</keyword>
<dbReference type="PRINTS" id="PR01210">
    <property type="entry name" value="GGTRANSPTASE"/>
</dbReference>
<dbReference type="Pfam" id="PF07521">
    <property type="entry name" value="RMMBL"/>
    <property type="match status" value="1"/>
</dbReference>
<dbReference type="GO" id="GO:0006751">
    <property type="term" value="P:glutathione catabolic process"/>
    <property type="evidence" value="ECO:0007669"/>
    <property type="project" value="InterPro"/>
</dbReference>
<evidence type="ECO:0000256" key="5">
    <source>
        <dbReference type="ARBA" id="ARBA00084097"/>
    </source>
</evidence>
<dbReference type="Pfam" id="PF13299">
    <property type="entry name" value="CPSF100_C"/>
    <property type="match status" value="2"/>
</dbReference>
<feature type="domain" description="Beta-Casp" evidence="9">
    <location>
        <begin position="680"/>
        <end position="805"/>
    </location>
</feature>
<dbReference type="NCBIfam" id="TIGR00066">
    <property type="entry name" value="g_glut_trans"/>
    <property type="match status" value="1"/>
</dbReference>
<dbReference type="Pfam" id="PF01019">
    <property type="entry name" value="G_glu_transpept"/>
    <property type="match status" value="1"/>
</dbReference>
<evidence type="ECO:0000256" key="8">
    <source>
        <dbReference type="RuleBase" id="RU365006"/>
    </source>
</evidence>
<keyword evidence="5" id="KW-0800">Toxin</keyword>
<dbReference type="InterPro" id="IPR043137">
    <property type="entry name" value="GGT_ssub_C"/>
</dbReference>
<dbReference type="GO" id="GO:0006398">
    <property type="term" value="P:mRNA 3'-end processing by stem-loop binding and cleavage"/>
    <property type="evidence" value="ECO:0007669"/>
    <property type="project" value="InterPro"/>
</dbReference>
<organism evidence="10 11">
    <name type="scientific">Holothuria leucospilota</name>
    <name type="common">Black long sea cucumber</name>
    <name type="synonym">Mertensiothuria leucospilota</name>
    <dbReference type="NCBI Taxonomy" id="206669"/>
    <lineage>
        <taxon>Eukaryota</taxon>
        <taxon>Metazoa</taxon>
        <taxon>Echinodermata</taxon>
        <taxon>Eleutherozoa</taxon>
        <taxon>Echinozoa</taxon>
        <taxon>Holothuroidea</taxon>
        <taxon>Aspidochirotacea</taxon>
        <taxon>Aspidochirotida</taxon>
        <taxon>Holothuriidae</taxon>
        <taxon>Holothuria</taxon>
    </lineage>
</organism>
<dbReference type="InterPro" id="IPR029055">
    <property type="entry name" value="Ntn_hydrolases_N"/>
</dbReference>
<comment type="subcellular location">
    <subcellularLocation>
        <location evidence="1 8">Nucleus</location>
    </subcellularLocation>
</comment>
<dbReference type="Proteomes" id="UP001152320">
    <property type="component" value="Chromosome 3"/>
</dbReference>
<evidence type="ECO:0000256" key="6">
    <source>
        <dbReference type="PIRSR" id="PIRSR600101-1"/>
    </source>
</evidence>
<dbReference type="InterPro" id="IPR025069">
    <property type="entry name" value="Cpsf2_C"/>
</dbReference>
<dbReference type="InterPro" id="IPR043138">
    <property type="entry name" value="GGT_lsub"/>
</dbReference>
<keyword evidence="11" id="KW-1185">Reference proteome</keyword>
<evidence type="ECO:0000256" key="1">
    <source>
        <dbReference type="ARBA" id="ARBA00004123"/>
    </source>
</evidence>
<dbReference type="GO" id="GO:0003723">
    <property type="term" value="F:RNA binding"/>
    <property type="evidence" value="ECO:0007669"/>
    <property type="project" value="UniProtKB-KW"/>
</dbReference>
<evidence type="ECO:0000256" key="7">
    <source>
        <dbReference type="PIRSR" id="PIRSR600101-2"/>
    </source>
</evidence>
<evidence type="ECO:0000256" key="2">
    <source>
        <dbReference type="ARBA" id="ARBA00010624"/>
    </source>
</evidence>
<dbReference type="InterPro" id="IPR001279">
    <property type="entry name" value="Metallo-B-lactamas"/>
</dbReference>
<dbReference type="SUPFAM" id="SSF56235">
    <property type="entry name" value="N-terminal nucleophile aminohydrolases (Ntn hydrolases)"/>
    <property type="match status" value="1"/>
</dbReference>
<evidence type="ECO:0000313" key="10">
    <source>
        <dbReference type="EMBL" id="KAJ8044895.1"/>
    </source>
</evidence>
<keyword evidence="3 8" id="KW-0507">mRNA processing</keyword>
<feature type="binding site" evidence="7">
    <location>
        <begin position="419"/>
        <end position="421"/>
    </location>
    <ligand>
        <name>L-glutamate</name>
        <dbReference type="ChEBI" id="CHEBI:29985"/>
    </ligand>
</feature>
<sequence>MAFVTSQLTFGVISGPRPWSIRTLFGVIGTVALAVFIPRFVTSDYGEDELGSWNYFKHAAVAANAVECSNIGRDILLKGGNAADATVAALICSGLFSPHSSGIGGGVFIVYYDYKRREKVFFNGRETAPLGATEDMYNGKPLAAQDGGLSIAVPGEVSAMWELHKMYGKLPWAELFKPSIRLAKNGFVIPMALGEVIASEGENILNNPYLREIFVKEDGSLRKAGDRMTRLKLADTLRKIAEGGKEAFYSGQLADDIILDIAEYDGIISKTDLETYNVEIAEAVHFMLDEWDVYAANVPAGGPILALILNILEGYRFTPDSFANTEKSALTYHRMIESFKFAFAKKSALGDSEFVEGIKDLIAEMTSQEYADSLRECISDDVTHTFEYYRPFFLDKKDFGTSHISVIDEEGNACSATSSINLHFGSKTIGNRTGIIFNDSMDDFSQPGEENYYGLPPSLRNFIAPGKMPLSSMAPTICIDSNGKVMQVQGAEGGSRIITAIAATIMLTKWLGDDLKTAIERPRLHDQLLPPTVIYQPGFSQSRHNCEEFDTFTLDDVDSAFDKIIQVKYSQSLNLKGKGHGLTITALPAGHMVGGTIWKIVKDEEEIVYALDYNHKKERHLNGCVLESISRPSLLITDALNAQYVQAKRRLRDEQLMNIILNTMRKDGNVLIAVDTAGRVVELSLLLDQLWRNQDSGLCAYNLALLNNVSFNVVEFAKSQVEWMSDKVMKAFEDKRNNPFHFKHLKLCHSLKELSKVPEPKTVLASVPDLECGYSRQLFIQWSSNPKNSVVLTSRTSPGTLARTLIEDDEFKRLESESSESSDDEMEVDEAGRLKPQHDIMIGSETNKKGTNFFKHAKKSYPMYPFHEKRIQWDEYGEIINPEDYKMVEVNPAEDDKEKAEELADDTDDIAEEEVDVPTKCIASEVDIDVKCSLTYIDFEGRSDGESIKKLILQVKPRQLVIVRGSSAATQSLAEYYRLQLSGSKVFTPTISEVVDATLESHIYQVKLKDSLVSSLEFQKAKDIELTWIDGQLDLESGGRSLMQEEEDMEEDPTAPGHSQVFINAPRFQDVKQVMTRNGILAEFTGGVLVCNSNVAVRRHESGRLCLEGTLCDDYFRVRDLLYEQYAVI</sequence>
<protein>
    <recommendedName>
        <fullName evidence="8">Cleavage and polyadenylation specificity factor subunit 2</fullName>
    </recommendedName>
    <alternativeName>
        <fullName evidence="8">Cleavage and polyadenylation specificity factor 100 kDa subunit</fullName>
    </alternativeName>
</protein>